<name>A0A918VD16_9FLAO</name>
<dbReference type="SMART" id="SM00341">
    <property type="entry name" value="HRDC"/>
    <property type="match status" value="1"/>
</dbReference>
<dbReference type="SUPFAM" id="SSF52540">
    <property type="entry name" value="P-loop containing nucleoside triphosphate hydrolases"/>
    <property type="match status" value="1"/>
</dbReference>
<dbReference type="Gene3D" id="3.40.50.300">
    <property type="entry name" value="P-loop containing nucleotide triphosphate hydrolases"/>
    <property type="match status" value="2"/>
</dbReference>
<dbReference type="Gene3D" id="1.10.150.80">
    <property type="entry name" value="HRDC domain"/>
    <property type="match status" value="1"/>
</dbReference>
<gene>
    <name evidence="2" type="ORF">GCM10007028_30600</name>
</gene>
<dbReference type="InterPro" id="IPR044876">
    <property type="entry name" value="HRDC_dom_sf"/>
</dbReference>
<dbReference type="GO" id="GO:0003678">
    <property type="term" value="F:DNA helicase activity"/>
    <property type="evidence" value="ECO:0007669"/>
    <property type="project" value="InterPro"/>
</dbReference>
<dbReference type="AlphaFoldDB" id="A0A918VD16"/>
<protein>
    <submittedName>
        <fullName evidence="2">Helicase</fullName>
    </submittedName>
</protein>
<dbReference type="GO" id="GO:0000723">
    <property type="term" value="P:telomere maintenance"/>
    <property type="evidence" value="ECO:0007669"/>
    <property type="project" value="InterPro"/>
</dbReference>
<dbReference type="PANTHER" id="PTHR47642:SF7">
    <property type="entry name" value="ATP-DEPENDENT DNA HELICASE PIF1"/>
    <property type="match status" value="1"/>
</dbReference>
<dbReference type="PANTHER" id="PTHR47642">
    <property type="entry name" value="ATP-DEPENDENT DNA HELICASE"/>
    <property type="match status" value="1"/>
</dbReference>
<sequence length="773" mass="87716">MHSLKRLVVVAPTGVAAINAKGVTIHSFFQMPFGPILPDTDLNASKGFNRKFSKTKISIIKSMDLLVIDEISMVRADLLDGIDRTLRRFRNRNKVFGGVQVLMIGDLQQLSPVIKEQEWDLLKHLYANGFFFSSKAFRDCNAITIELQHIYRQENPKFIEILNEIRNNSLSQRSADELNKRFVPDFTPEPETGYISLTTHNNKAEATNKSELAKLTTKPFNYKAEVDGKFPEYAYPNAVDLELRVGSQVMFVKNDSDPSKRYFNGKIGKVILLSRDEVVVRCPEDDFNINVTPETWENINYSVDTETKAITEEKIGSYTQIPLRLAWSITIHKSQGLTFEKAIIDAAGAFAHGQTYVALSRCKSLEGLVLKSKIHSDQIISDRNVTSFNEAAEENAPDESVLADSQKQFQLDLIAEIFDFYGFLYPVNRILDVYYKNRTVIKGPIETTFVSIKDCITNFLKVANGFNAQLKQLVVDGGLPEKSTLIQERFKKGAVYFKTETETKIQAPLKTFAFTTDNQAIGGEITKHIDAFEDLLTVKLLYFKGMTSGFDAKQFLELRAKAVFSGKDKSKKARKAVVDGTSNVELFEKLRLLRNDMAQERDLIHYQIFAQKTLYEMCETLPTTKKELLEVNGMGKTRVEKYGAAILKVIETYCEEHDIETSAEVEIFDAPKKPKRKKGDTKKESLALFKSGKSVEEIADFRELNINTIISHLSSFIPTGEVNITDLVSEKHYKELKTLIPTKTFENLSELKHQIDEKYSYGEIRLVLEELRG</sequence>
<keyword evidence="3" id="KW-1185">Reference proteome</keyword>
<dbReference type="GO" id="GO:0000166">
    <property type="term" value="F:nucleotide binding"/>
    <property type="evidence" value="ECO:0007669"/>
    <property type="project" value="InterPro"/>
</dbReference>
<comment type="caution">
    <text evidence="2">The sequence shown here is derived from an EMBL/GenBank/DDBJ whole genome shotgun (WGS) entry which is preliminary data.</text>
</comment>
<proteinExistence type="predicted"/>
<keyword evidence="2" id="KW-0067">ATP-binding</keyword>
<dbReference type="SUPFAM" id="SSF47819">
    <property type="entry name" value="HRDC-like"/>
    <property type="match status" value="1"/>
</dbReference>
<organism evidence="2 3">
    <name type="scientific">Algibacter mikhailovii</name>
    <dbReference type="NCBI Taxonomy" id="425498"/>
    <lineage>
        <taxon>Bacteria</taxon>
        <taxon>Pseudomonadati</taxon>
        <taxon>Bacteroidota</taxon>
        <taxon>Flavobacteriia</taxon>
        <taxon>Flavobacteriales</taxon>
        <taxon>Flavobacteriaceae</taxon>
        <taxon>Algibacter</taxon>
    </lineage>
</organism>
<accession>A0A918VD16</accession>
<dbReference type="Pfam" id="PF14493">
    <property type="entry name" value="HTH_40"/>
    <property type="match status" value="1"/>
</dbReference>
<reference evidence="2" key="1">
    <citation type="journal article" date="2014" name="Int. J. Syst. Evol. Microbiol.">
        <title>Complete genome sequence of Corynebacterium casei LMG S-19264T (=DSM 44701T), isolated from a smear-ripened cheese.</title>
        <authorList>
            <consortium name="US DOE Joint Genome Institute (JGI-PGF)"/>
            <person name="Walter F."/>
            <person name="Albersmeier A."/>
            <person name="Kalinowski J."/>
            <person name="Ruckert C."/>
        </authorList>
    </citation>
    <scope>NUCLEOTIDE SEQUENCE</scope>
    <source>
        <strain evidence="2">KCTC 12710</strain>
    </source>
</reference>
<keyword evidence="2" id="KW-0347">Helicase</keyword>
<dbReference type="EMBL" id="BMWZ01000008">
    <property type="protein sequence ID" value="GGZ90203.1"/>
    <property type="molecule type" value="Genomic_DNA"/>
</dbReference>
<dbReference type="InterPro" id="IPR029491">
    <property type="entry name" value="Helicase_HTH"/>
</dbReference>
<dbReference type="Pfam" id="PF05970">
    <property type="entry name" value="PIF1"/>
    <property type="match status" value="1"/>
</dbReference>
<dbReference type="Gene3D" id="1.10.10.1390">
    <property type="entry name" value="ATP-dependent DNA helicase RecQ"/>
    <property type="match status" value="1"/>
</dbReference>
<dbReference type="InterPro" id="IPR010997">
    <property type="entry name" value="HRDC-like_sf"/>
</dbReference>
<reference evidence="2" key="2">
    <citation type="submission" date="2020-09" db="EMBL/GenBank/DDBJ databases">
        <authorList>
            <person name="Sun Q."/>
            <person name="Kim S."/>
        </authorList>
    </citation>
    <scope>NUCLEOTIDE SEQUENCE</scope>
    <source>
        <strain evidence="2">KCTC 12710</strain>
    </source>
</reference>
<dbReference type="InterPro" id="IPR002121">
    <property type="entry name" value="HRDC_dom"/>
</dbReference>
<evidence type="ECO:0000313" key="2">
    <source>
        <dbReference type="EMBL" id="GGZ90203.1"/>
    </source>
</evidence>
<dbReference type="Pfam" id="PF00570">
    <property type="entry name" value="HRDC"/>
    <property type="match status" value="1"/>
</dbReference>
<dbReference type="FunFam" id="3.40.50.300:FF:001498">
    <property type="entry name" value="ATP-dependent DNA helicase"/>
    <property type="match status" value="1"/>
</dbReference>
<keyword evidence="2" id="KW-0547">Nucleotide-binding</keyword>
<dbReference type="GO" id="GO:0003676">
    <property type="term" value="F:nucleic acid binding"/>
    <property type="evidence" value="ECO:0007669"/>
    <property type="project" value="InterPro"/>
</dbReference>
<dbReference type="Proteomes" id="UP000636004">
    <property type="component" value="Unassembled WGS sequence"/>
</dbReference>
<evidence type="ECO:0000313" key="3">
    <source>
        <dbReference type="Proteomes" id="UP000636004"/>
    </source>
</evidence>
<dbReference type="PROSITE" id="PS50967">
    <property type="entry name" value="HRDC"/>
    <property type="match status" value="1"/>
</dbReference>
<dbReference type="InterPro" id="IPR027417">
    <property type="entry name" value="P-loop_NTPase"/>
</dbReference>
<keyword evidence="2" id="KW-0378">Hydrolase</keyword>
<evidence type="ECO:0000259" key="1">
    <source>
        <dbReference type="PROSITE" id="PS50967"/>
    </source>
</evidence>
<dbReference type="CDD" id="cd18809">
    <property type="entry name" value="SF1_C_RecD"/>
    <property type="match status" value="1"/>
</dbReference>
<dbReference type="GO" id="GO:0006281">
    <property type="term" value="P:DNA repair"/>
    <property type="evidence" value="ECO:0007669"/>
    <property type="project" value="InterPro"/>
</dbReference>
<dbReference type="InterPro" id="IPR010285">
    <property type="entry name" value="DNA_helicase_pif1-like_DEAD"/>
</dbReference>
<dbReference type="InterPro" id="IPR051055">
    <property type="entry name" value="PIF1_helicase"/>
</dbReference>
<feature type="domain" description="HRDC" evidence="1">
    <location>
        <begin position="580"/>
        <end position="660"/>
    </location>
</feature>